<proteinExistence type="predicted"/>
<gene>
    <name evidence="2" type="ORF">DB31_3665</name>
</gene>
<keyword evidence="3" id="KW-1185">Reference proteome</keyword>
<feature type="compositionally biased region" description="Basic residues" evidence="1">
    <location>
        <begin position="12"/>
        <end position="21"/>
    </location>
</feature>
<reference evidence="2 3" key="1">
    <citation type="submission" date="2014-04" db="EMBL/GenBank/DDBJ databases">
        <title>Genome assembly of Hyalangium minutum DSM 14724.</title>
        <authorList>
            <person name="Sharma G."/>
            <person name="Subramanian S."/>
        </authorList>
    </citation>
    <scope>NUCLEOTIDE SEQUENCE [LARGE SCALE GENOMIC DNA]</scope>
    <source>
        <strain evidence="2 3">DSM 14724</strain>
    </source>
</reference>
<comment type="caution">
    <text evidence="2">The sequence shown here is derived from an EMBL/GenBank/DDBJ whole genome shotgun (WGS) entry which is preliminary data.</text>
</comment>
<dbReference type="EMBL" id="JMCB01000002">
    <property type="protein sequence ID" value="KFE71535.1"/>
    <property type="molecule type" value="Genomic_DNA"/>
</dbReference>
<sequence length="107" mass="11385">MRAEELGDSHWRSRGGARRRGAITPHHSFAQGSPAHSRALRQASLTRTQGGGGGISRLASPPACLPVTSFPCSSCSLWASAPPRPPRESRPHLLPPSQVCLRCPRSG</sequence>
<dbReference type="STRING" id="394096.DB31_3665"/>
<evidence type="ECO:0000256" key="1">
    <source>
        <dbReference type="SAM" id="MobiDB-lite"/>
    </source>
</evidence>
<feature type="compositionally biased region" description="Basic and acidic residues" evidence="1">
    <location>
        <begin position="1"/>
        <end position="11"/>
    </location>
</feature>
<protein>
    <submittedName>
        <fullName evidence="2">Uncharacterized protein</fullName>
    </submittedName>
</protein>
<name>A0A085WV22_9BACT</name>
<feature type="region of interest" description="Disordered" evidence="1">
    <location>
        <begin position="1"/>
        <end position="60"/>
    </location>
</feature>
<evidence type="ECO:0000313" key="3">
    <source>
        <dbReference type="Proteomes" id="UP000028725"/>
    </source>
</evidence>
<evidence type="ECO:0000313" key="2">
    <source>
        <dbReference type="EMBL" id="KFE71535.1"/>
    </source>
</evidence>
<organism evidence="2 3">
    <name type="scientific">Hyalangium minutum</name>
    <dbReference type="NCBI Taxonomy" id="394096"/>
    <lineage>
        <taxon>Bacteria</taxon>
        <taxon>Pseudomonadati</taxon>
        <taxon>Myxococcota</taxon>
        <taxon>Myxococcia</taxon>
        <taxon>Myxococcales</taxon>
        <taxon>Cystobacterineae</taxon>
        <taxon>Archangiaceae</taxon>
        <taxon>Hyalangium</taxon>
    </lineage>
</organism>
<dbReference type="Proteomes" id="UP000028725">
    <property type="component" value="Unassembled WGS sequence"/>
</dbReference>
<accession>A0A085WV22</accession>
<dbReference type="AlphaFoldDB" id="A0A085WV22"/>